<reference evidence="1 2" key="1">
    <citation type="submission" date="2016-11" db="EMBL/GenBank/DDBJ databases">
        <title>Whole genomes of Flavobacteriaceae.</title>
        <authorList>
            <person name="Stine C."/>
            <person name="Li C."/>
            <person name="Tadesse D."/>
        </authorList>
    </citation>
    <scope>NUCLEOTIDE SEQUENCE [LARGE SCALE GENOMIC DNA]</scope>
    <source>
        <strain evidence="1 2">DSM 18292</strain>
    </source>
</reference>
<dbReference type="EMBL" id="MUGW01000017">
    <property type="protein sequence ID" value="OXA92791.1"/>
    <property type="molecule type" value="Genomic_DNA"/>
</dbReference>
<sequence length="79" mass="9089">MSTNTNTLSKETELRLADFLTKTVDPESLAKKIRHVNYLLGLCLMCECETLQQNIQTAENGYFWLNELAEILDPYFDAD</sequence>
<proteinExistence type="predicted"/>
<keyword evidence="2" id="KW-1185">Reference proteome</keyword>
<accession>A0A226HGL8</accession>
<protein>
    <submittedName>
        <fullName evidence="1">Uncharacterized protein</fullName>
    </submittedName>
</protein>
<name>A0A226HGL8_9FLAO</name>
<evidence type="ECO:0000313" key="2">
    <source>
        <dbReference type="Proteomes" id="UP000198345"/>
    </source>
</evidence>
<dbReference type="OrthoDB" id="1372875at2"/>
<dbReference type="RefSeq" id="WP_089049409.1">
    <property type="nucleotide sequence ID" value="NZ_FXTV01000001.1"/>
</dbReference>
<comment type="caution">
    <text evidence="1">The sequence shown here is derived from an EMBL/GenBank/DDBJ whole genome shotgun (WGS) entry which is preliminary data.</text>
</comment>
<dbReference type="Proteomes" id="UP000198345">
    <property type="component" value="Unassembled WGS sequence"/>
</dbReference>
<dbReference type="AlphaFoldDB" id="A0A226HGL8"/>
<gene>
    <name evidence="1" type="ORF">B0A66_08415</name>
</gene>
<evidence type="ECO:0000313" key="1">
    <source>
        <dbReference type="EMBL" id="OXA92791.1"/>
    </source>
</evidence>
<organism evidence="1 2">
    <name type="scientific">Flavobacterium hercynium</name>
    <dbReference type="NCBI Taxonomy" id="387094"/>
    <lineage>
        <taxon>Bacteria</taxon>
        <taxon>Pseudomonadati</taxon>
        <taxon>Bacteroidota</taxon>
        <taxon>Flavobacteriia</taxon>
        <taxon>Flavobacteriales</taxon>
        <taxon>Flavobacteriaceae</taxon>
        <taxon>Flavobacterium</taxon>
    </lineage>
</organism>